<feature type="region of interest" description="Disordered" evidence="1">
    <location>
        <begin position="70"/>
        <end position="95"/>
    </location>
</feature>
<dbReference type="OrthoDB" id="3214264at2"/>
<dbReference type="Proteomes" id="UP000179769">
    <property type="component" value="Unassembled WGS sequence"/>
</dbReference>
<evidence type="ECO:0000313" key="3">
    <source>
        <dbReference type="Proteomes" id="UP000179769"/>
    </source>
</evidence>
<dbReference type="AlphaFoldDB" id="A0A1S1QN12"/>
<proteinExistence type="predicted"/>
<dbReference type="EMBL" id="MAXA01000136">
    <property type="protein sequence ID" value="OHV34502.1"/>
    <property type="molecule type" value="Genomic_DNA"/>
</dbReference>
<name>A0A1S1QN12_9ACTN</name>
<comment type="caution">
    <text evidence="2">The sequence shown here is derived from an EMBL/GenBank/DDBJ whole genome shotgun (WGS) entry which is preliminary data.</text>
</comment>
<gene>
    <name evidence="2" type="ORF">BBK14_15415</name>
</gene>
<keyword evidence="3" id="KW-1185">Reference proteome</keyword>
<sequence length="227" mass="23253">MLEEYVVDGMIDQHDAGHPSISTRTAPTEAVHVLAARELVHDAAYGSLVMWGGWVVHGLRFATVAAPTAAGPASAGPTATGPTPAGTEATGPADAVPTGSESLDLFGAGGAPARIVLLAPASVGRVLGDQDQACRFQMCGPVRSDGCDWVSVVFGGWVAPVAERSVPDLALHLADRHPTGDLFELGGSWVLLDIELAEATIRTRGGCVQLDTDDAVNLLTEPSGAGL</sequence>
<dbReference type="RefSeq" id="WP_071062306.1">
    <property type="nucleotide sequence ID" value="NZ_MAXA01000136.1"/>
</dbReference>
<protein>
    <submittedName>
        <fullName evidence="2">Uncharacterized protein</fullName>
    </submittedName>
</protein>
<accession>A0A1S1QN12</accession>
<evidence type="ECO:0000313" key="2">
    <source>
        <dbReference type="EMBL" id="OHV34502.1"/>
    </source>
</evidence>
<evidence type="ECO:0000256" key="1">
    <source>
        <dbReference type="SAM" id="MobiDB-lite"/>
    </source>
</evidence>
<organism evidence="2 3">
    <name type="scientific">Parafrankia soli</name>
    <dbReference type="NCBI Taxonomy" id="2599596"/>
    <lineage>
        <taxon>Bacteria</taxon>
        <taxon>Bacillati</taxon>
        <taxon>Actinomycetota</taxon>
        <taxon>Actinomycetes</taxon>
        <taxon>Frankiales</taxon>
        <taxon>Frankiaceae</taxon>
        <taxon>Parafrankia</taxon>
    </lineage>
</organism>
<reference evidence="3" key="1">
    <citation type="submission" date="2016-07" db="EMBL/GenBank/DDBJ databases">
        <title>Frankia sp. NRRL B-16219 Genome sequencing.</title>
        <authorList>
            <person name="Ghodhbane-Gtari F."/>
            <person name="Swanson E."/>
            <person name="Gueddou A."/>
            <person name="Louati M."/>
            <person name="Nouioui I."/>
            <person name="Hezbri K."/>
            <person name="Abebe-Akele F."/>
            <person name="Simpson S."/>
            <person name="Morris K."/>
            <person name="Thomas K."/>
            <person name="Gtari M."/>
            <person name="Tisa L.S."/>
        </authorList>
    </citation>
    <scope>NUCLEOTIDE SEQUENCE [LARGE SCALE GENOMIC DNA]</scope>
    <source>
        <strain evidence="3">NRRL B-16219</strain>
    </source>
</reference>